<proteinExistence type="predicted"/>
<keyword evidence="1" id="KW-0732">Signal</keyword>
<keyword evidence="3" id="KW-1185">Reference proteome</keyword>
<reference evidence="2 3" key="1">
    <citation type="submission" date="2015-10" db="EMBL/GenBank/DDBJ databases">
        <title>Full genome of DAOMC 229536 Phialocephala scopiformis, a fungal endophyte of spruce producing the potent anti-insectan compound rugulosin.</title>
        <authorList>
            <consortium name="DOE Joint Genome Institute"/>
            <person name="Walker A.K."/>
            <person name="Frasz S.L."/>
            <person name="Seifert K.A."/>
            <person name="Miller J.D."/>
            <person name="Mondo S.J."/>
            <person name="Labutti K."/>
            <person name="Lipzen A."/>
            <person name="Dockter R."/>
            <person name="Kennedy M."/>
            <person name="Grigoriev I.V."/>
            <person name="Spatafora J.W."/>
        </authorList>
    </citation>
    <scope>NUCLEOTIDE SEQUENCE [LARGE SCALE GENOMIC DNA]</scope>
    <source>
        <strain evidence="2 3">CBS 120377</strain>
    </source>
</reference>
<evidence type="ECO:0000313" key="3">
    <source>
        <dbReference type="Proteomes" id="UP000070700"/>
    </source>
</evidence>
<name>A0A194XCZ9_MOLSC</name>
<organism evidence="2 3">
    <name type="scientific">Mollisia scopiformis</name>
    <name type="common">Conifer needle endophyte fungus</name>
    <name type="synonym">Phialocephala scopiformis</name>
    <dbReference type="NCBI Taxonomy" id="149040"/>
    <lineage>
        <taxon>Eukaryota</taxon>
        <taxon>Fungi</taxon>
        <taxon>Dikarya</taxon>
        <taxon>Ascomycota</taxon>
        <taxon>Pezizomycotina</taxon>
        <taxon>Leotiomycetes</taxon>
        <taxon>Helotiales</taxon>
        <taxon>Mollisiaceae</taxon>
        <taxon>Mollisia</taxon>
    </lineage>
</organism>
<dbReference type="GeneID" id="28816720"/>
<evidence type="ECO:0008006" key="4">
    <source>
        <dbReference type="Google" id="ProtNLM"/>
    </source>
</evidence>
<dbReference type="KEGG" id="psco:LY89DRAFT_36067"/>
<protein>
    <recommendedName>
        <fullName evidence="4">Secreted protein</fullName>
    </recommendedName>
</protein>
<dbReference type="AlphaFoldDB" id="A0A194XCZ9"/>
<gene>
    <name evidence="2" type="ORF">LY89DRAFT_36067</name>
</gene>
<dbReference type="InParanoid" id="A0A194XCZ9"/>
<evidence type="ECO:0000313" key="2">
    <source>
        <dbReference type="EMBL" id="KUJ18048.1"/>
    </source>
</evidence>
<accession>A0A194XCZ9</accession>
<evidence type="ECO:0000256" key="1">
    <source>
        <dbReference type="SAM" id="SignalP"/>
    </source>
</evidence>
<dbReference type="EMBL" id="KQ947413">
    <property type="protein sequence ID" value="KUJ18048.1"/>
    <property type="molecule type" value="Genomic_DNA"/>
</dbReference>
<dbReference type="RefSeq" id="XP_018072403.1">
    <property type="nucleotide sequence ID" value="XM_018206994.1"/>
</dbReference>
<dbReference type="PROSITE" id="PS51257">
    <property type="entry name" value="PROKAR_LIPOPROTEIN"/>
    <property type="match status" value="1"/>
</dbReference>
<feature type="chain" id="PRO_5008268147" description="Secreted protein" evidence="1">
    <location>
        <begin position="21"/>
        <end position="85"/>
    </location>
</feature>
<sequence>MQERAGLEMHLLCPITIVFSCLISCPSDYPSLDNSTALPSTFFPPCTTFRYRLPRFQFGVCKEARRQAATTQEKSEKSGALPEVD</sequence>
<feature type="signal peptide" evidence="1">
    <location>
        <begin position="1"/>
        <end position="20"/>
    </location>
</feature>
<dbReference type="Proteomes" id="UP000070700">
    <property type="component" value="Unassembled WGS sequence"/>
</dbReference>